<dbReference type="PANTHER" id="PTHR39662">
    <property type="entry name" value="DUF354 DOMAIN-CONTAINING PROTEIN-RELATED"/>
    <property type="match status" value="1"/>
</dbReference>
<dbReference type="EMBL" id="JAEHHL010000008">
    <property type="protein sequence ID" value="MBK0400379.1"/>
    <property type="molecule type" value="Genomic_DNA"/>
</dbReference>
<dbReference type="AlphaFoldDB" id="A0A8J7M8R2"/>
<organism evidence="1 2">
    <name type="scientific">Thermohalobaculum xanthum</name>
    <dbReference type="NCBI Taxonomy" id="2753746"/>
    <lineage>
        <taxon>Bacteria</taxon>
        <taxon>Pseudomonadati</taxon>
        <taxon>Pseudomonadota</taxon>
        <taxon>Alphaproteobacteria</taxon>
        <taxon>Rhodobacterales</taxon>
        <taxon>Paracoccaceae</taxon>
        <taxon>Thermohalobaculum</taxon>
    </lineage>
</organism>
<evidence type="ECO:0000313" key="2">
    <source>
        <dbReference type="Proteomes" id="UP000655420"/>
    </source>
</evidence>
<reference evidence="1" key="1">
    <citation type="submission" date="2020-12" db="EMBL/GenBank/DDBJ databases">
        <title>Bacterial taxonomy.</title>
        <authorList>
            <person name="Pan X."/>
        </authorList>
    </citation>
    <scope>NUCLEOTIDE SEQUENCE</scope>
    <source>
        <strain evidence="1">M0105</strain>
    </source>
</reference>
<gene>
    <name evidence="1" type="ORF">H0I76_14355</name>
</gene>
<proteinExistence type="predicted"/>
<evidence type="ECO:0008006" key="3">
    <source>
        <dbReference type="Google" id="ProtNLM"/>
    </source>
</evidence>
<dbReference type="InterPro" id="IPR007152">
    <property type="entry name" value="DUF354"/>
</dbReference>
<dbReference type="RefSeq" id="WP_200611098.1">
    <property type="nucleotide sequence ID" value="NZ_JAEHHL010000008.1"/>
</dbReference>
<dbReference type="PANTHER" id="PTHR39662:SF1">
    <property type="entry name" value="DUF354 DOMAIN-CONTAINING PROTEIN"/>
    <property type="match status" value="1"/>
</dbReference>
<keyword evidence="2" id="KW-1185">Reference proteome</keyword>
<evidence type="ECO:0000313" key="1">
    <source>
        <dbReference type="EMBL" id="MBK0400379.1"/>
    </source>
</evidence>
<dbReference type="PIRSF" id="PIRSF005357">
    <property type="entry name" value="UCP005357"/>
    <property type="match status" value="1"/>
</dbReference>
<dbReference type="Proteomes" id="UP000655420">
    <property type="component" value="Unassembled WGS sequence"/>
</dbReference>
<protein>
    <recommendedName>
        <fullName evidence="3">DUF354 domain-containing protein</fullName>
    </recommendedName>
</protein>
<dbReference type="SUPFAM" id="SSF53756">
    <property type="entry name" value="UDP-Glycosyltransferase/glycogen phosphorylase"/>
    <property type="match status" value="1"/>
</dbReference>
<name>A0A8J7M8R2_9RHOB</name>
<sequence length="355" mass="40204">MLIDILHPAHVHFFREFHGEMAARGHELRVLSRHKDVATELLDAYGIQHEVISSQRPGRWRLAAELAQRVRSTSQEIRAFRPDVIVGLMGPSIALAGFVHRTRTLVFYDNETTDRLNRAVARLADAWISPRGFEHDYGSRHLRYDGYHELAYLHPARFTPDASRLRTHGIDPTQPYSLMRFVAWESIHDVGEIGFGAAGKRRAIELLSRLGRVYISSERPLPPEFEHYRLPLPVEDVHHALAFATVVVGESSTMASEAACLGTHAVFVSRSGRGVNTEQERRYGLVRTFHGGREAEALTWIEHLASRDPHTIQHEARERREAMLADVIDVTGFLVDYVETGSTKLAHARDLKPPK</sequence>
<accession>A0A8J7M8R2</accession>
<comment type="caution">
    <text evidence="1">The sequence shown here is derived from an EMBL/GenBank/DDBJ whole genome shotgun (WGS) entry which is preliminary data.</text>
</comment>